<feature type="compositionally biased region" description="Gly residues" evidence="1">
    <location>
        <begin position="110"/>
        <end position="121"/>
    </location>
</feature>
<feature type="compositionally biased region" description="Low complexity" evidence="1">
    <location>
        <begin position="161"/>
        <end position="199"/>
    </location>
</feature>
<gene>
    <name evidence="3" type="ORF">JOF33_002173</name>
</gene>
<protein>
    <submittedName>
        <fullName evidence="3">Uncharacterized protein</fullName>
    </submittedName>
</protein>
<evidence type="ECO:0000256" key="2">
    <source>
        <dbReference type="SAM" id="Phobius"/>
    </source>
</evidence>
<name>A0ABS4UA97_9CORY</name>
<feature type="region of interest" description="Disordered" evidence="1">
    <location>
        <begin position="1"/>
        <end position="121"/>
    </location>
</feature>
<evidence type="ECO:0000256" key="1">
    <source>
        <dbReference type="SAM" id="MobiDB-lite"/>
    </source>
</evidence>
<evidence type="ECO:0000313" key="4">
    <source>
        <dbReference type="Proteomes" id="UP001519305"/>
    </source>
</evidence>
<keyword evidence="2" id="KW-0812">Transmembrane</keyword>
<keyword evidence="4" id="KW-1185">Reference proteome</keyword>
<accession>A0ABS4UA97</accession>
<reference evidence="3 4" key="1">
    <citation type="submission" date="2021-03" db="EMBL/GenBank/DDBJ databases">
        <title>Sequencing the genomes of 1000 actinobacteria strains.</title>
        <authorList>
            <person name="Klenk H.-P."/>
        </authorList>
    </citation>
    <scope>NUCLEOTIDE SEQUENCE [LARGE SCALE GENOMIC DNA]</scope>
    <source>
        <strain evidence="3 4">DSM 44506</strain>
    </source>
</reference>
<feature type="region of interest" description="Disordered" evidence="1">
    <location>
        <begin position="159"/>
        <end position="210"/>
    </location>
</feature>
<evidence type="ECO:0000313" key="3">
    <source>
        <dbReference type="EMBL" id="MBP2333474.1"/>
    </source>
</evidence>
<feature type="compositionally biased region" description="Gly residues" evidence="1">
    <location>
        <begin position="8"/>
        <end position="35"/>
    </location>
</feature>
<proteinExistence type="predicted"/>
<organism evidence="3 4">
    <name type="scientific">Corynebacterium freneyi</name>
    <dbReference type="NCBI Taxonomy" id="134034"/>
    <lineage>
        <taxon>Bacteria</taxon>
        <taxon>Bacillati</taxon>
        <taxon>Actinomycetota</taxon>
        <taxon>Actinomycetes</taxon>
        <taxon>Mycobacteriales</taxon>
        <taxon>Corynebacteriaceae</taxon>
        <taxon>Corynebacterium</taxon>
    </lineage>
</organism>
<dbReference type="Proteomes" id="UP001519305">
    <property type="component" value="Unassembled WGS sequence"/>
</dbReference>
<comment type="caution">
    <text evidence="3">The sequence shown here is derived from an EMBL/GenBank/DDBJ whole genome shotgun (WGS) entry which is preliminary data.</text>
</comment>
<dbReference type="EMBL" id="JAGINY010000001">
    <property type="protein sequence ID" value="MBP2333474.1"/>
    <property type="molecule type" value="Genomic_DNA"/>
</dbReference>
<feature type="compositionally biased region" description="Low complexity" evidence="1">
    <location>
        <begin position="36"/>
        <end position="79"/>
    </location>
</feature>
<keyword evidence="2" id="KW-0472">Membrane</keyword>
<sequence>MNSNRPNDGGGDGFGDQPWGQGGPYSGAGGSGPYGQQGPSDPYQQPYGQQGQPNPYQQPYGPQGQPGPYQQPYGEPGQQGDDRTLAWESSPYASGPGQQQGVYGAYGAPGAPGGPGGPDQNGGKGNTGLIVGIIVALVALIAIVGGLIFFLGGDDEEPVASGTDTTSESTTSTTSSATSTPTSTPREPSTEVPTTPSTPADDGEFSAPPGYFGTGLDVSHSCEAPTGVKWVGAASSLTTCLTAEEVASDLVGHSLDDAPVSITAYDDLLEKDVDFTCEETTDGDGDALFECKSDLDTVYVYL</sequence>
<feature type="transmembrane region" description="Helical" evidence="2">
    <location>
        <begin position="129"/>
        <end position="151"/>
    </location>
</feature>
<dbReference type="RefSeq" id="WP_209654157.1">
    <property type="nucleotide sequence ID" value="NZ_CP047357.1"/>
</dbReference>
<keyword evidence="2" id="KW-1133">Transmembrane helix</keyword>
<feature type="compositionally biased region" description="Low complexity" evidence="1">
    <location>
        <begin position="95"/>
        <end position="109"/>
    </location>
</feature>